<dbReference type="AlphaFoldDB" id="J9FY03"/>
<sequence>MAILKMTKAEASDAMVSAMQNQDVEGYKQAIQAYGDAIAMEFQEELESMRAISYQNAMAARGKKPLTPAELKFAKDFKALAMKRLEGEDIKAALTKVKMPDETIDFIFDGI</sequence>
<name>J9FY03_9ZZZZ</name>
<organism evidence="1">
    <name type="scientific">gut metagenome</name>
    <dbReference type="NCBI Taxonomy" id="749906"/>
    <lineage>
        <taxon>unclassified sequences</taxon>
        <taxon>metagenomes</taxon>
        <taxon>organismal metagenomes</taxon>
    </lineage>
</organism>
<proteinExistence type="predicted"/>
<evidence type="ECO:0000313" key="1">
    <source>
        <dbReference type="EMBL" id="EJW99438.1"/>
    </source>
</evidence>
<dbReference type="EMBL" id="AMCI01003803">
    <property type="protein sequence ID" value="EJW99438.1"/>
    <property type="molecule type" value="Genomic_DNA"/>
</dbReference>
<comment type="caution">
    <text evidence="1">The sequence shown here is derived from an EMBL/GenBank/DDBJ whole genome shotgun (WGS) entry which is preliminary data.</text>
</comment>
<reference evidence="1" key="1">
    <citation type="journal article" date="2012" name="PLoS ONE">
        <title>Gene sets for utilization of primary and secondary nutrition supplies in the distal gut of endangered iberian lynx.</title>
        <authorList>
            <person name="Alcaide M."/>
            <person name="Messina E."/>
            <person name="Richter M."/>
            <person name="Bargiela R."/>
            <person name="Peplies J."/>
            <person name="Huws S.A."/>
            <person name="Newbold C.J."/>
            <person name="Golyshin P.N."/>
            <person name="Simon M.A."/>
            <person name="Lopez G."/>
            <person name="Yakimov M.M."/>
            <person name="Ferrer M."/>
        </authorList>
    </citation>
    <scope>NUCLEOTIDE SEQUENCE</scope>
</reference>
<accession>J9FY03</accession>
<gene>
    <name evidence="1" type="ORF">EVA_12455</name>
</gene>
<feature type="non-terminal residue" evidence="1">
    <location>
        <position position="111"/>
    </location>
</feature>
<protein>
    <submittedName>
        <fullName evidence="1">Uncharacterized protein</fullName>
    </submittedName>
</protein>